<evidence type="ECO:0000313" key="6">
    <source>
        <dbReference type="EMBL" id="MBC8541544.1"/>
    </source>
</evidence>
<dbReference type="AlphaFoldDB" id="A0A926DQL5"/>
<dbReference type="PANTHER" id="PTHR43498:SF1">
    <property type="entry name" value="COB--COM HETERODISULFIDE REDUCTASE IRON-SULFUR SUBUNIT A"/>
    <property type="match status" value="1"/>
</dbReference>
<dbReference type="GO" id="GO:0046872">
    <property type="term" value="F:metal ion binding"/>
    <property type="evidence" value="ECO:0007669"/>
    <property type="project" value="UniProtKB-KW"/>
</dbReference>
<dbReference type="InterPro" id="IPR036188">
    <property type="entry name" value="FAD/NAD-bd_sf"/>
</dbReference>
<dbReference type="RefSeq" id="WP_249313565.1">
    <property type="nucleotide sequence ID" value="NZ_JACRSU010000004.1"/>
</dbReference>
<evidence type="ECO:0000256" key="3">
    <source>
        <dbReference type="ARBA" id="ARBA00023002"/>
    </source>
</evidence>
<organism evidence="6 7">
    <name type="scientific">Congzhengia minquanensis</name>
    <dbReference type="NCBI Taxonomy" id="2763657"/>
    <lineage>
        <taxon>Bacteria</taxon>
        <taxon>Bacillati</taxon>
        <taxon>Bacillota</taxon>
        <taxon>Clostridia</taxon>
        <taxon>Eubacteriales</taxon>
        <taxon>Oscillospiraceae</taxon>
        <taxon>Congzhengia</taxon>
    </lineage>
</organism>
<proteinExistence type="predicted"/>
<dbReference type="GO" id="GO:0016491">
    <property type="term" value="F:oxidoreductase activity"/>
    <property type="evidence" value="ECO:0007669"/>
    <property type="project" value="UniProtKB-KW"/>
</dbReference>
<keyword evidence="4" id="KW-0408">Iron</keyword>
<evidence type="ECO:0000256" key="1">
    <source>
        <dbReference type="ARBA" id="ARBA00022485"/>
    </source>
</evidence>
<keyword evidence="7" id="KW-1185">Reference proteome</keyword>
<keyword evidence="3" id="KW-0560">Oxidoreductase</keyword>
<sequence>MRNKLFDVAVVGGGISGVCAAIGAARAGAHVILIERYGFLGGTLTACGTGPMMTFHAGETQVVGGVCAEVIERLKQKGLSPGHIYDTTAYTYTVTPFDSEGMKLELEAMCQEAGVTLLYHTCVTGVDKKDGKITSVSVYHKNGGEKIRAKMFVDASGDCDLSFLAGAKVNKGRKADGKCQPVTMNFKVTNVDTDKVKVYIKTHGEEFPRLKGDLGIVDRSSRLSIGGFTKTLQNARRDGRVSFLREDILFFETNRKGEFIVNTTRVTGIDPTDPADLTKAEFEGRKQAQEILAVLKRDISGFEESYLEFTGPFIGIRSSRQIEGKHVITEEELISCKRFSDTVAHGGYPIDIHSPDGLNENMFEEKGLAPGAFYSIPLSALYGELHNLITVGRCISVTFEAQAAVRVSPIAGATGHAGGVVAAICAIDNINIDDVNIEAVQKELKKQGAFLAV</sequence>
<dbReference type="Pfam" id="PF12831">
    <property type="entry name" value="FAD_oxidored"/>
    <property type="match status" value="1"/>
</dbReference>
<gene>
    <name evidence="6" type="ORF">H8698_11200</name>
</gene>
<name>A0A926DQL5_9FIRM</name>
<accession>A0A926DQL5</accession>
<dbReference type="PRINTS" id="PR00411">
    <property type="entry name" value="PNDRDTASEI"/>
</dbReference>
<reference evidence="6" key="1">
    <citation type="submission" date="2020-08" db="EMBL/GenBank/DDBJ databases">
        <title>Genome public.</title>
        <authorList>
            <person name="Liu C."/>
            <person name="Sun Q."/>
        </authorList>
    </citation>
    <scope>NUCLEOTIDE SEQUENCE</scope>
    <source>
        <strain evidence="6">H8</strain>
    </source>
</reference>
<protein>
    <submittedName>
        <fullName evidence="6">FAD-dependent oxidoreductase</fullName>
    </submittedName>
</protein>
<dbReference type="EMBL" id="JACRSU010000004">
    <property type="protein sequence ID" value="MBC8541544.1"/>
    <property type="molecule type" value="Genomic_DNA"/>
</dbReference>
<dbReference type="InterPro" id="IPR039650">
    <property type="entry name" value="HdrA-like"/>
</dbReference>
<evidence type="ECO:0000256" key="5">
    <source>
        <dbReference type="ARBA" id="ARBA00023014"/>
    </source>
</evidence>
<dbReference type="GO" id="GO:0051539">
    <property type="term" value="F:4 iron, 4 sulfur cluster binding"/>
    <property type="evidence" value="ECO:0007669"/>
    <property type="project" value="UniProtKB-KW"/>
</dbReference>
<dbReference type="PANTHER" id="PTHR43498">
    <property type="entry name" value="FERREDOXIN:COB-COM HETERODISULFIDE REDUCTASE SUBUNIT A"/>
    <property type="match status" value="1"/>
</dbReference>
<evidence type="ECO:0000256" key="4">
    <source>
        <dbReference type="ARBA" id="ARBA00023004"/>
    </source>
</evidence>
<dbReference type="SUPFAM" id="SSF51905">
    <property type="entry name" value="FAD/NAD(P)-binding domain"/>
    <property type="match status" value="1"/>
</dbReference>
<evidence type="ECO:0000313" key="7">
    <source>
        <dbReference type="Proteomes" id="UP000611762"/>
    </source>
</evidence>
<keyword evidence="5" id="KW-0411">Iron-sulfur</keyword>
<dbReference type="Gene3D" id="3.50.50.60">
    <property type="entry name" value="FAD/NAD(P)-binding domain"/>
    <property type="match status" value="1"/>
</dbReference>
<comment type="caution">
    <text evidence="6">The sequence shown here is derived from an EMBL/GenBank/DDBJ whole genome shotgun (WGS) entry which is preliminary data.</text>
</comment>
<keyword evidence="1" id="KW-0004">4Fe-4S</keyword>
<keyword evidence="2" id="KW-0479">Metal-binding</keyword>
<evidence type="ECO:0000256" key="2">
    <source>
        <dbReference type="ARBA" id="ARBA00022723"/>
    </source>
</evidence>
<dbReference type="Proteomes" id="UP000611762">
    <property type="component" value="Unassembled WGS sequence"/>
</dbReference>